<evidence type="ECO:0000313" key="3">
    <source>
        <dbReference type="Proteomes" id="UP001362899"/>
    </source>
</evidence>
<dbReference type="Gene3D" id="1.20.1250.20">
    <property type="entry name" value="MFS general substrate transporter like domains"/>
    <property type="match status" value="1"/>
</dbReference>
<organism evidence="2 3">
    <name type="scientific">Starmerella bacillaris</name>
    <name type="common">Yeast</name>
    <name type="synonym">Candida zemplinina</name>
    <dbReference type="NCBI Taxonomy" id="1247836"/>
    <lineage>
        <taxon>Eukaryota</taxon>
        <taxon>Fungi</taxon>
        <taxon>Dikarya</taxon>
        <taxon>Ascomycota</taxon>
        <taxon>Saccharomycotina</taxon>
        <taxon>Dipodascomycetes</taxon>
        <taxon>Dipodascales</taxon>
        <taxon>Trichomonascaceae</taxon>
        <taxon>Starmerella</taxon>
    </lineage>
</organism>
<dbReference type="SUPFAM" id="SSF103473">
    <property type="entry name" value="MFS general substrate transporter"/>
    <property type="match status" value="1"/>
</dbReference>
<feature type="transmembrane region" description="Helical" evidence="1">
    <location>
        <begin position="384"/>
        <end position="404"/>
    </location>
</feature>
<keyword evidence="3" id="KW-1185">Reference proteome</keyword>
<gene>
    <name evidence="2" type="ORF">DASB73_008690</name>
</gene>
<name>A0AAV5RFD6_STABA</name>
<evidence type="ECO:0000313" key="2">
    <source>
        <dbReference type="EMBL" id="GMM49911.1"/>
    </source>
</evidence>
<dbReference type="PANTHER" id="PTHR23520">
    <property type="entry name" value="TRANSPORTER, PUTATIVE (AFU_ORTHOLOGUE AFUA_3G04000)-RELATED"/>
    <property type="match status" value="1"/>
</dbReference>
<reference evidence="2 3" key="1">
    <citation type="journal article" date="2023" name="Elife">
        <title>Identification of key yeast species and microbe-microbe interactions impacting larval growth of Drosophila in the wild.</title>
        <authorList>
            <person name="Mure A."/>
            <person name="Sugiura Y."/>
            <person name="Maeda R."/>
            <person name="Honda K."/>
            <person name="Sakurai N."/>
            <person name="Takahashi Y."/>
            <person name="Watada M."/>
            <person name="Katoh T."/>
            <person name="Gotoh A."/>
            <person name="Gotoh Y."/>
            <person name="Taniguchi I."/>
            <person name="Nakamura K."/>
            <person name="Hayashi T."/>
            <person name="Katayama T."/>
            <person name="Uemura T."/>
            <person name="Hattori Y."/>
        </authorList>
    </citation>
    <scope>NUCLEOTIDE SEQUENCE [LARGE SCALE GENOMIC DNA]</scope>
    <source>
        <strain evidence="2 3">SB-73</strain>
    </source>
</reference>
<dbReference type="EMBL" id="BTGC01000003">
    <property type="protein sequence ID" value="GMM49911.1"/>
    <property type="molecule type" value="Genomic_DNA"/>
</dbReference>
<feature type="transmembrane region" description="Helical" evidence="1">
    <location>
        <begin position="139"/>
        <end position="158"/>
    </location>
</feature>
<evidence type="ECO:0000256" key="1">
    <source>
        <dbReference type="SAM" id="Phobius"/>
    </source>
</evidence>
<keyword evidence="1" id="KW-0472">Membrane</keyword>
<feature type="transmembrane region" description="Helical" evidence="1">
    <location>
        <begin position="72"/>
        <end position="89"/>
    </location>
</feature>
<dbReference type="AlphaFoldDB" id="A0AAV5RFD6"/>
<accession>A0AAV5RFD6</accession>
<feature type="transmembrane region" description="Helical" evidence="1">
    <location>
        <begin position="228"/>
        <end position="246"/>
    </location>
</feature>
<protein>
    <submittedName>
        <fullName evidence="2">Uncharacterized protein</fullName>
    </submittedName>
</protein>
<feature type="transmembrane region" description="Helical" evidence="1">
    <location>
        <begin position="9"/>
        <end position="28"/>
    </location>
</feature>
<dbReference type="Proteomes" id="UP001362899">
    <property type="component" value="Unassembled WGS sequence"/>
</dbReference>
<keyword evidence="1" id="KW-0812">Transmembrane</keyword>
<proteinExistence type="predicted"/>
<feature type="transmembrane region" description="Helical" evidence="1">
    <location>
        <begin position="258"/>
        <end position="276"/>
    </location>
</feature>
<dbReference type="InterPro" id="IPR036259">
    <property type="entry name" value="MFS_trans_sf"/>
</dbReference>
<dbReference type="PANTHER" id="PTHR23520:SF5">
    <property type="entry name" value="TRANSPORTER, PUTATIVE (AFU_ORTHOLOGUE AFUA_3G04000)-RELATED"/>
    <property type="match status" value="1"/>
</dbReference>
<feature type="transmembrane region" description="Helical" evidence="1">
    <location>
        <begin position="170"/>
        <end position="190"/>
    </location>
</feature>
<feature type="transmembrane region" description="Helical" evidence="1">
    <location>
        <begin position="48"/>
        <end position="65"/>
    </location>
</feature>
<sequence>MLNGEQWKLLMFRFIRMIAYGETALLLWDYTSNTNINTIYTKTRLSQFFSLFGEALTSVIVTFAAEKCKRKNLLIASTILMAIAGLLFLKTDTYWELVLATMLSPSGKDVGPFKVIEDAALAQVTIKENRTFIFMAQNLASVSGIGLGVILGSILKNGHDPSLGIAQYKALFVSYILCAAYNLFVCTTLTNRIEFVHSKKAEHDSGSSVTEFGDGYEHESVGIKKRSLILMLCLFFGLDSISNGFYSEVWMKKIMESSTESVMVVMAISYLVHPVVEAASVIPSALLTMFAGPIAAIGISKAGSGLFTILIPTAGNTARLSTVNLLSELFGSLHNIPRQVYLASVTDGRDSTRTLGIVNIARTVAISIGPMITNKIVTASSANFCFYVVGALEIGFAGAVYMMFGRL</sequence>
<keyword evidence="1" id="KW-1133">Transmembrane helix</keyword>
<comment type="caution">
    <text evidence="2">The sequence shown here is derived from an EMBL/GenBank/DDBJ whole genome shotgun (WGS) entry which is preliminary data.</text>
</comment>